<organism evidence="1">
    <name type="scientific">uncultured Caudovirales phage</name>
    <dbReference type="NCBI Taxonomy" id="2100421"/>
    <lineage>
        <taxon>Viruses</taxon>
        <taxon>Duplodnaviria</taxon>
        <taxon>Heunggongvirae</taxon>
        <taxon>Uroviricota</taxon>
        <taxon>Caudoviricetes</taxon>
        <taxon>Peduoviridae</taxon>
        <taxon>Maltschvirus</taxon>
        <taxon>Maltschvirus maltsch</taxon>
    </lineage>
</organism>
<proteinExistence type="predicted"/>
<accession>A0A6J5KY58</accession>
<evidence type="ECO:0000313" key="1">
    <source>
        <dbReference type="EMBL" id="CAB4125160.1"/>
    </source>
</evidence>
<sequence>MSNHALLRGSSLHAPSSELVENISGTSILKLKVVSLNGMGTVYPKVTLCNPSINSPFGIAQVTIANTRSGLITCLGFMFSVDTHLWSVDTALYSDSSGNLSTIVNGNPIATVIKTDAVYGVLYVGGLGGTSPITPSIAEYFETVSKNLKSYPYSLNYTSGVLNSIVYTIDGSHSITKTFNYTLGTLTSLTLSGDTPTGIFLTKSLTYTGSNLTSVTYS</sequence>
<reference evidence="1" key="1">
    <citation type="submission" date="2020-04" db="EMBL/GenBank/DDBJ databases">
        <authorList>
            <person name="Chiriac C."/>
            <person name="Salcher M."/>
            <person name="Ghai R."/>
            <person name="Kavagutti S V."/>
        </authorList>
    </citation>
    <scope>NUCLEOTIDE SEQUENCE</scope>
</reference>
<dbReference type="EMBL" id="LR796189">
    <property type="protein sequence ID" value="CAB4125160.1"/>
    <property type="molecule type" value="Genomic_DNA"/>
</dbReference>
<gene>
    <name evidence="1" type="ORF">UFOVP53_71</name>
</gene>
<name>A0A6J5KY58_9CAUD</name>
<protein>
    <submittedName>
        <fullName evidence="1">Uncharacterized protein</fullName>
    </submittedName>
</protein>